<dbReference type="AlphaFoldDB" id="A0A1U7M8Q8"/>
<accession>A0A1U7M8Q8</accession>
<name>A0A1U7M8Q8_TISCR</name>
<keyword evidence="2" id="KW-0143">Chaperone</keyword>
<evidence type="ECO:0000259" key="4">
    <source>
        <dbReference type="PROSITE" id="PS50076"/>
    </source>
</evidence>
<feature type="transmembrane region" description="Helical" evidence="3">
    <location>
        <begin position="12"/>
        <end position="34"/>
    </location>
</feature>
<evidence type="ECO:0000256" key="3">
    <source>
        <dbReference type="SAM" id="Phobius"/>
    </source>
</evidence>
<dbReference type="EMBL" id="LTDM01000004">
    <property type="protein sequence ID" value="OLS03661.1"/>
    <property type="molecule type" value="Genomic_DNA"/>
</dbReference>
<evidence type="ECO:0000313" key="6">
    <source>
        <dbReference type="Proteomes" id="UP000186112"/>
    </source>
</evidence>
<dbReference type="InterPro" id="IPR036869">
    <property type="entry name" value="J_dom_sf"/>
</dbReference>
<reference evidence="5 6" key="1">
    <citation type="submission" date="2016-02" db="EMBL/GenBank/DDBJ databases">
        <title>Genome sequence of Tissierella creatinophila DSM 6911.</title>
        <authorList>
            <person name="Poehlein A."/>
            <person name="Daniel R."/>
        </authorList>
    </citation>
    <scope>NUCLEOTIDE SEQUENCE [LARGE SCALE GENOMIC DNA]</scope>
    <source>
        <strain evidence="5 6">DSM 6911</strain>
    </source>
</reference>
<dbReference type="SMART" id="SM00271">
    <property type="entry name" value="DnaJ"/>
    <property type="match status" value="1"/>
</dbReference>
<comment type="caution">
    <text evidence="5">The sequence shown here is derived from an EMBL/GenBank/DDBJ whole genome shotgun (WGS) entry which is preliminary data.</text>
</comment>
<evidence type="ECO:0000313" key="5">
    <source>
        <dbReference type="EMBL" id="OLS03661.1"/>
    </source>
</evidence>
<dbReference type="Proteomes" id="UP000186112">
    <property type="component" value="Unassembled WGS sequence"/>
</dbReference>
<keyword evidence="3" id="KW-0472">Membrane</keyword>
<dbReference type="PRINTS" id="PR00625">
    <property type="entry name" value="JDOMAIN"/>
</dbReference>
<feature type="domain" description="J" evidence="4">
    <location>
        <begin position="195"/>
        <end position="258"/>
    </location>
</feature>
<keyword evidence="3" id="KW-0812">Transmembrane</keyword>
<dbReference type="SUPFAM" id="SSF46565">
    <property type="entry name" value="Chaperone J-domain"/>
    <property type="match status" value="1"/>
</dbReference>
<feature type="transmembrane region" description="Helical" evidence="3">
    <location>
        <begin position="41"/>
        <end position="63"/>
    </location>
</feature>
<sequence length="258" mass="30243">MNKFFGEIIYYFAKLLEILFDGVIAITEVIVNLVKGLAKGFLALISMGGCLIIFLLAGPLGLFILFNPIFILIVVSTIIIIVGGTKLISYLKYRKYMVTEFLFDSAEYYRKGREKTFKSFDEYGTKYKNMEEEKRRKEWKKKQEDQQREWEERFRQWNEYQRQGGGFNQGGYNQGGYGGGNYQNPSIEFKKKYEESIKLLGLSNDADTYQIKLAYRKKAKEYHPDINKAENATAMFQKINEAYEFLNESNIERYETLK</sequence>
<dbReference type="GO" id="GO:0051082">
    <property type="term" value="F:unfolded protein binding"/>
    <property type="evidence" value="ECO:0007669"/>
    <property type="project" value="TreeGrafter"/>
</dbReference>
<proteinExistence type="predicted"/>
<keyword evidence="1" id="KW-0235">DNA replication</keyword>
<organism evidence="5 6">
    <name type="scientific">Tissierella creatinophila DSM 6911</name>
    <dbReference type="NCBI Taxonomy" id="1123403"/>
    <lineage>
        <taxon>Bacteria</taxon>
        <taxon>Bacillati</taxon>
        <taxon>Bacillota</taxon>
        <taxon>Tissierellia</taxon>
        <taxon>Tissierellales</taxon>
        <taxon>Tissierellaceae</taxon>
        <taxon>Tissierella</taxon>
    </lineage>
</organism>
<dbReference type="GO" id="GO:0042026">
    <property type="term" value="P:protein refolding"/>
    <property type="evidence" value="ECO:0007669"/>
    <property type="project" value="TreeGrafter"/>
</dbReference>
<dbReference type="PANTHER" id="PTHR43096">
    <property type="entry name" value="DNAJ HOMOLOG 1, MITOCHONDRIAL-RELATED"/>
    <property type="match status" value="1"/>
</dbReference>
<dbReference type="GO" id="GO:0006260">
    <property type="term" value="P:DNA replication"/>
    <property type="evidence" value="ECO:0007669"/>
    <property type="project" value="UniProtKB-KW"/>
</dbReference>
<dbReference type="Pfam" id="PF00226">
    <property type="entry name" value="DnaJ"/>
    <property type="match status" value="1"/>
</dbReference>
<dbReference type="OrthoDB" id="9779889at2"/>
<dbReference type="InterPro" id="IPR001623">
    <property type="entry name" value="DnaJ_domain"/>
</dbReference>
<evidence type="ECO:0000256" key="1">
    <source>
        <dbReference type="ARBA" id="ARBA00022705"/>
    </source>
</evidence>
<dbReference type="CDD" id="cd06257">
    <property type="entry name" value="DnaJ"/>
    <property type="match status" value="1"/>
</dbReference>
<dbReference type="PANTHER" id="PTHR43096:SF52">
    <property type="entry name" value="DNAJ HOMOLOG 1, MITOCHONDRIAL-RELATED"/>
    <property type="match status" value="1"/>
</dbReference>
<keyword evidence="3" id="KW-1133">Transmembrane helix</keyword>
<keyword evidence="6" id="KW-1185">Reference proteome</keyword>
<dbReference type="GO" id="GO:0005737">
    <property type="term" value="C:cytoplasm"/>
    <property type="evidence" value="ECO:0007669"/>
    <property type="project" value="TreeGrafter"/>
</dbReference>
<dbReference type="Gene3D" id="1.10.287.110">
    <property type="entry name" value="DnaJ domain"/>
    <property type="match status" value="1"/>
</dbReference>
<feature type="transmembrane region" description="Helical" evidence="3">
    <location>
        <begin position="69"/>
        <end position="88"/>
    </location>
</feature>
<dbReference type="PROSITE" id="PS50076">
    <property type="entry name" value="DNAJ_2"/>
    <property type="match status" value="1"/>
</dbReference>
<dbReference type="RefSeq" id="WP_075724516.1">
    <property type="nucleotide sequence ID" value="NZ_LTDM01000004.1"/>
</dbReference>
<protein>
    <submittedName>
        <fullName evidence="5">Chaperone protein DnaJ</fullName>
    </submittedName>
</protein>
<gene>
    <name evidence="5" type="primary">dnaJ_1</name>
    <name evidence="5" type="ORF">TICRE_03570</name>
</gene>
<evidence type="ECO:0000256" key="2">
    <source>
        <dbReference type="ARBA" id="ARBA00023186"/>
    </source>
</evidence>